<organism evidence="1 2">
    <name type="scientific">Paracidobacterium acidisoli</name>
    <dbReference type="NCBI Taxonomy" id="2303751"/>
    <lineage>
        <taxon>Bacteria</taxon>
        <taxon>Pseudomonadati</taxon>
        <taxon>Acidobacteriota</taxon>
        <taxon>Terriglobia</taxon>
        <taxon>Terriglobales</taxon>
        <taxon>Acidobacteriaceae</taxon>
        <taxon>Paracidobacterium</taxon>
    </lineage>
</organism>
<evidence type="ECO:0000313" key="1">
    <source>
        <dbReference type="EMBL" id="RFU14882.1"/>
    </source>
</evidence>
<protein>
    <submittedName>
        <fullName evidence="1">Uncharacterized protein</fullName>
    </submittedName>
</protein>
<reference evidence="1 2" key="1">
    <citation type="submission" date="2018-08" db="EMBL/GenBank/DDBJ databases">
        <title>Acidipila sp. 4G-K13, an acidobacterium isolated from forest soil.</title>
        <authorList>
            <person name="Gao Z.-H."/>
            <person name="Qiu L.-H."/>
        </authorList>
    </citation>
    <scope>NUCLEOTIDE SEQUENCE [LARGE SCALE GENOMIC DNA]</scope>
    <source>
        <strain evidence="1 2">4G-K13</strain>
    </source>
</reference>
<dbReference type="AlphaFoldDB" id="A0A372IIV6"/>
<evidence type="ECO:0000313" key="2">
    <source>
        <dbReference type="Proteomes" id="UP000264702"/>
    </source>
</evidence>
<dbReference type="EMBL" id="QVQT01000009">
    <property type="protein sequence ID" value="RFU14882.1"/>
    <property type="molecule type" value="Genomic_DNA"/>
</dbReference>
<sequence>MYRSDHPLHTLRQFLRLGFLTAASGYRKLGPLRFDGFCFVERKPCMDFRNLRPPRQIWFNWLEG</sequence>
<name>A0A372IIV6_9BACT</name>
<gene>
    <name evidence="1" type="ORF">D0Y96_20005</name>
</gene>
<dbReference type="Proteomes" id="UP000264702">
    <property type="component" value="Unassembled WGS sequence"/>
</dbReference>
<proteinExistence type="predicted"/>
<comment type="caution">
    <text evidence="1">The sequence shown here is derived from an EMBL/GenBank/DDBJ whole genome shotgun (WGS) entry which is preliminary data.</text>
</comment>
<accession>A0A372IIV6</accession>
<keyword evidence="2" id="KW-1185">Reference proteome</keyword>